<sequence length="594" mass="63133">MSSLKEKIQKQTAPSDSSSAQQVSQQKLTKEWQEKCDQLVSNATKKHQRELEEWQTEKQQLEERMKTIERKYANLRTRAGEMKDHYEDLLAQEREAGTGSGGADSQTVVSEVKKIMNSVYQTLRAEFASEKSYGGTDIHSTILHAIKTVTLQLVESQKSQGEEASRGTERGNQQTMEEKIEAMMAPETSHKPSKSKTLEDQIEAVGSHGVKGKTSCDQVEETVRAVAASVTGGGGGNPHYAAELEDAGKSPAVDVIQRVVAPHTGDHGNPHYAAELAAGKPQEDIEPVVTAKVTSQLAGKAPGKEQVKPVTAKTGGGVPPNLAGLGVEGIEEKVQRDVEPVVAAKVSSTTAGKTPGKGEIKAVVAQVTGGGGGNPHYAAELEKAGKDQGKDLGDVIKPVVAMATGDRGNRHYAAELASAHQSDNTGLHVGKTGGGKNPVKNKDSSKHSGSKMADDKMDAVFAGIADAMEDTGKTAEKKSKKAASKEQLKQESVLAATDALFSDPFFDSSPPEIDTTSRKKTKKSQSDKSGQSKDEDLAARLGIISTSGGKTKASKGTAVKATSENTHSDDDLKPRPPPQPLFADDDDDDLDWLK</sequence>
<feature type="region of interest" description="Disordered" evidence="2">
    <location>
        <begin position="471"/>
        <end position="490"/>
    </location>
</feature>
<feature type="compositionally biased region" description="Basic and acidic residues" evidence="2">
    <location>
        <begin position="524"/>
        <end position="538"/>
    </location>
</feature>
<dbReference type="EMBL" id="JAODUO010001571">
    <property type="protein sequence ID" value="KAK2161616.1"/>
    <property type="molecule type" value="Genomic_DNA"/>
</dbReference>
<evidence type="ECO:0000313" key="3">
    <source>
        <dbReference type="EMBL" id="KAK2161616.1"/>
    </source>
</evidence>
<dbReference type="Proteomes" id="UP001209878">
    <property type="component" value="Unassembled WGS sequence"/>
</dbReference>
<evidence type="ECO:0000256" key="2">
    <source>
        <dbReference type="SAM" id="MobiDB-lite"/>
    </source>
</evidence>
<keyword evidence="4" id="KW-1185">Reference proteome</keyword>
<evidence type="ECO:0000313" key="4">
    <source>
        <dbReference type="Proteomes" id="UP001209878"/>
    </source>
</evidence>
<organism evidence="3 4">
    <name type="scientific">Ridgeia piscesae</name>
    <name type="common">Tubeworm</name>
    <dbReference type="NCBI Taxonomy" id="27915"/>
    <lineage>
        <taxon>Eukaryota</taxon>
        <taxon>Metazoa</taxon>
        <taxon>Spiralia</taxon>
        <taxon>Lophotrochozoa</taxon>
        <taxon>Annelida</taxon>
        <taxon>Polychaeta</taxon>
        <taxon>Sedentaria</taxon>
        <taxon>Canalipalpata</taxon>
        <taxon>Sabellida</taxon>
        <taxon>Siboglinidae</taxon>
        <taxon>Ridgeia</taxon>
    </lineage>
</organism>
<dbReference type="PANTHER" id="PTHR44927:SF1">
    <property type="entry name" value="FK506-BINDING PROTEIN 15"/>
    <property type="match status" value="1"/>
</dbReference>
<feature type="region of interest" description="Disordered" evidence="2">
    <location>
        <begin position="1"/>
        <end position="28"/>
    </location>
</feature>
<feature type="compositionally biased region" description="Basic and acidic residues" evidence="2">
    <location>
        <begin position="471"/>
        <end position="489"/>
    </location>
</feature>
<name>A0AAD9JZ73_RIDPI</name>
<evidence type="ECO:0000256" key="1">
    <source>
        <dbReference type="SAM" id="Coils"/>
    </source>
</evidence>
<feature type="region of interest" description="Disordered" evidence="2">
    <location>
        <begin position="415"/>
        <end position="455"/>
    </location>
</feature>
<accession>A0AAD9JZ73</accession>
<comment type="caution">
    <text evidence="3">The sequence shown here is derived from an EMBL/GenBank/DDBJ whole genome shotgun (WGS) entry which is preliminary data.</text>
</comment>
<feature type="compositionally biased region" description="Basic and acidic residues" evidence="2">
    <location>
        <begin position="440"/>
        <end position="455"/>
    </location>
</feature>
<feature type="compositionally biased region" description="Acidic residues" evidence="2">
    <location>
        <begin position="583"/>
        <end position="594"/>
    </location>
</feature>
<reference evidence="3" key="1">
    <citation type="journal article" date="2023" name="Mol. Biol. Evol.">
        <title>Third-Generation Sequencing Reveals the Adaptive Role of the Epigenome in Three Deep-Sea Polychaetes.</title>
        <authorList>
            <person name="Perez M."/>
            <person name="Aroh O."/>
            <person name="Sun Y."/>
            <person name="Lan Y."/>
            <person name="Juniper S.K."/>
            <person name="Young C.R."/>
            <person name="Angers B."/>
            <person name="Qian P.Y."/>
        </authorList>
    </citation>
    <scope>NUCLEOTIDE SEQUENCE</scope>
    <source>
        <strain evidence="3">R07B-5</strain>
    </source>
</reference>
<feature type="coiled-coil region" evidence="1">
    <location>
        <begin position="44"/>
        <end position="78"/>
    </location>
</feature>
<dbReference type="PANTHER" id="PTHR44927">
    <property type="entry name" value="FK506-BINDING PROTEIN 15"/>
    <property type="match status" value="1"/>
</dbReference>
<dbReference type="AlphaFoldDB" id="A0AAD9JZ73"/>
<feature type="region of interest" description="Disordered" evidence="2">
    <location>
        <begin position="502"/>
        <end position="594"/>
    </location>
</feature>
<proteinExistence type="predicted"/>
<keyword evidence="1" id="KW-0175">Coiled coil</keyword>
<feature type="compositionally biased region" description="Low complexity" evidence="2">
    <location>
        <begin position="15"/>
        <end position="26"/>
    </location>
</feature>
<gene>
    <name evidence="3" type="ORF">NP493_1572g00013</name>
</gene>
<protein>
    <submittedName>
        <fullName evidence="3">Uncharacterized protein</fullName>
    </submittedName>
</protein>